<keyword evidence="2" id="KW-0804">Transcription</keyword>
<dbReference type="PANTHER" id="PTHR10270">
    <property type="entry name" value="SOX TRANSCRIPTION FACTOR"/>
    <property type="match status" value="1"/>
</dbReference>
<dbReference type="Proteomes" id="UP000250043">
    <property type="component" value="Unassembled WGS sequence"/>
</dbReference>
<dbReference type="GO" id="GO:0030154">
    <property type="term" value="P:cell differentiation"/>
    <property type="evidence" value="ECO:0007669"/>
    <property type="project" value="TreeGrafter"/>
</dbReference>
<gene>
    <name evidence="6" type="ORF">OBBRIDRAFT_770585</name>
</gene>
<dbReference type="AlphaFoldDB" id="A0A8E2DQL8"/>
<feature type="compositionally biased region" description="Low complexity" evidence="4">
    <location>
        <begin position="437"/>
        <end position="462"/>
    </location>
</feature>
<protein>
    <recommendedName>
        <fullName evidence="5">HMG box domain-containing protein</fullName>
    </recommendedName>
</protein>
<dbReference type="SMART" id="SM00398">
    <property type="entry name" value="HMG"/>
    <property type="match status" value="1"/>
</dbReference>
<feature type="region of interest" description="Disordered" evidence="4">
    <location>
        <begin position="407"/>
        <end position="465"/>
    </location>
</feature>
<name>A0A8E2DQL8_9APHY</name>
<reference evidence="6 7" key="1">
    <citation type="submission" date="2016-07" db="EMBL/GenBank/DDBJ databases">
        <title>Draft genome of the white-rot fungus Obba rivulosa 3A-2.</title>
        <authorList>
            <consortium name="DOE Joint Genome Institute"/>
            <person name="Miettinen O."/>
            <person name="Riley R."/>
            <person name="Acob R."/>
            <person name="Barry K."/>
            <person name="Cullen D."/>
            <person name="De Vries R."/>
            <person name="Hainaut M."/>
            <person name="Hatakka A."/>
            <person name="Henrissat B."/>
            <person name="Hilden K."/>
            <person name="Kuo R."/>
            <person name="Labutti K."/>
            <person name="Lipzen A."/>
            <person name="Makela M.R."/>
            <person name="Sandor L."/>
            <person name="Spatafora J.W."/>
            <person name="Grigoriev I.V."/>
            <person name="Hibbett D.S."/>
        </authorList>
    </citation>
    <scope>NUCLEOTIDE SEQUENCE [LARGE SCALE GENOMIC DNA]</scope>
    <source>
        <strain evidence="6 7">3A-2</strain>
    </source>
</reference>
<dbReference type="CDD" id="cd01389">
    <property type="entry name" value="HMG-box_ROX1-like"/>
    <property type="match status" value="1"/>
</dbReference>
<dbReference type="PANTHER" id="PTHR10270:SF161">
    <property type="entry name" value="SEX-DETERMINING REGION Y PROTEIN"/>
    <property type="match status" value="1"/>
</dbReference>
<dbReference type="InterPro" id="IPR036910">
    <property type="entry name" value="HMG_box_dom_sf"/>
</dbReference>
<feature type="region of interest" description="Disordered" evidence="4">
    <location>
        <begin position="154"/>
        <end position="193"/>
    </location>
</feature>
<feature type="region of interest" description="Disordered" evidence="4">
    <location>
        <begin position="59"/>
        <end position="97"/>
    </location>
</feature>
<evidence type="ECO:0000256" key="2">
    <source>
        <dbReference type="ARBA" id="ARBA00023163"/>
    </source>
</evidence>
<dbReference type="Pfam" id="PF00505">
    <property type="entry name" value="HMG_box"/>
    <property type="match status" value="1"/>
</dbReference>
<dbReference type="GO" id="GO:0005634">
    <property type="term" value="C:nucleus"/>
    <property type="evidence" value="ECO:0007669"/>
    <property type="project" value="UniProtKB-UniRule"/>
</dbReference>
<accession>A0A8E2DQL8</accession>
<feature type="DNA-binding region" description="HMG box" evidence="3">
    <location>
        <begin position="96"/>
        <end position="165"/>
    </location>
</feature>
<sequence>MPPARHTQRRRSSLAINLAPIKAGNYGISSPSPTNVTFAPNVTPGTYVEPGQDDMFENFGEPSSPADAIFPPSEAPPSQPSRRRIPPGKRPSQGYIPRPANAFMLFRREFVRQKHVPGSIETNHCSLSKIIGNCWRALPLEEKRIWEVRAKEEKAAHQKRHPNYKYRPVHKKKKEKEDAAAKRKEKTPLAESDERRCEDVAQLLLQGKKGDELAAAVRQLDMQRLQPLSGTPDFPMYFGAPAPLHAPIPLYAHRRSSSVPPPTTLYNPITLPTLPFLTGSVAHAGSRPLSPVGNISRAQRALLGQRRASSAQPVPSRSWMVPADAYTQEMPTEAWQLQRDWSPLPEVDTSLFEPTFLDSGASGAFAPAFDSAQGFKFADAQVPPELSLNVSPFEHVAPHEQLSGASYATSPYSTSSYPSSQPQVDPMSGMPLDGNWFPHSGPSSAFSGSPSPSESSLPAHAPMSTPESYIAPAQQQPHVQTQAFDGWVPHVDAHGMESAEAKHAMDMQVLALDLDMCAQREFEMQMGYAPYEPVQGMMPQGYTQDYSPELDDYAFQAELAY</sequence>
<dbReference type="EMBL" id="KV722348">
    <property type="protein sequence ID" value="OCH94018.1"/>
    <property type="molecule type" value="Genomic_DNA"/>
</dbReference>
<evidence type="ECO:0000256" key="3">
    <source>
        <dbReference type="PROSITE-ProRule" id="PRU00267"/>
    </source>
</evidence>
<dbReference type="OrthoDB" id="6247875at2759"/>
<dbReference type="GO" id="GO:0000978">
    <property type="term" value="F:RNA polymerase II cis-regulatory region sequence-specific DNA binding"/>
    <property type="evidence" value="ECO:0007669"/>
    <property type="project" value="TreeGrafter"/>
</dbReference>
<evidence type="ECO:0000259" key="5">
    <source>
        <dbReference type="PROSITE" id="PS50118"/>
    </source>
</evidence>
<feature type="compositionally biased region" description="Low complexity" evidence="4">
    <location>
        <begin position="407"/>
        <end position="423"/>
    </location>
</feature>
<dbReference type="PROSITE" id="PS50118">
    <property type="entry name" value="HMG_BOX_2"/>
    <property type="match status" value="1"/>
</dbReference>
<feature type="compositionally biased region" description="Basic residues" evidence="4">
    <location>
        <begin position="157"/>
        <end position="174"/>
    </location>
</feature>
<keyword evidence="3" id="KW-0539">Nucleus</keyword>
<proteinExistence type="predicted"/>
<evidence type="ECO:0000256" key="1">
    <source>
        <dbReference type="ARBA" id="ARBA00023125"/>
    </source>
</evidence>
<dbReference type="InterPro" id="IPR009071">
    <property type="entry name" value="HMG_box_dom"/>
</dbReference>
<dbReference type="SUPFAM" id="SSF47095">
    <property type="entry name" value="HMG-box"/>
    <property type="match status" value="1"/>
</dbReference>
<organism evidence="6 7">
    <name type="scientific">Obba rivulosa</name>
    <dbReference type="NCBI Taxonomy" id="1052685"/>
    <lineage>
        <taxon>Eukaryota</taxon>
        <taxon>Fungi</taxon>
        <taxon>Dikarya</taxon>
        <taxon>Basidiomycota</taxon>
        <taxon>Agaricomycotina</taxon>
        <taxon>Agaricomycetes</taxon>
        <taxon>Polyporales</taxon>
        <taxon>Gelatoporiaceae</taxon>
        <taxon>Obba</taxon>
    </lineage>
</organism>
<keyword evidence="1 3" id="KW-0238">DNA-binding</keyword>
<dbReference type="GO" id="GO:0001228">
    <property type="term" value="F:DNA-binding transcription activator activity, RNA polymerase II-specific"/>
    <property type="evidence" value="ECO:0007669"/>
    <property type="project" value="TreeGrafter"/>
</dbReference>
<feature type="domain" description="HMG box" evidence="5">
    <location>
        <begin position="96"/>
        <end position="165"/>
    </location>
</feature>
<evidence type="ECO:0000313" key="6">
    <source>
        <dbReference type="EMBL" id="OCH94018.1"/>
    </source>
</evidence>
<dbReference type="InterPro" id="IPR050140">
    <property type="entry name" value="SRY-related_HMG-box_TF-like"/>
</dbReference>
<evidence type="ECO:0000256" key="4">
    <source>
        <dbReference type="SAM" id="MobiDB-lite"/>
    </source>
</evidence>
<dbReference type="Gene3D" id="1.10.30.10">
    <property type="entry name" value="High mobility group box domain"/>
    <property type="match status" value="1"/>
</dbReference>
<evidence type="ECO:0000313" key="7">
    <source>
        <dbReference type="Proteomes" id="UP000250043"/>
    </source>
</evidence>
<feature type="compositionally biased region" description="Basic and acidic residues" evidence="4">
    <location>
        <begin position="175"/>
        <end position="193"/>
    </location>
</feature>
<keyword evidence="7" id="KW-1185">Reference proteome</keyword>